<dbReference type="InterPro" id="IPR029063">
    <property type="entry name" value="SAM-dependent_MTases_sf"/>
</dbReference>
<name>A0A517Y2J7_9BACT</name>
<dbReference type="EC" id="2.5.1.16" evidence="3"/>
<dbReference type="GO" id="GO:0004766">
    <property type="term" value="F:spermidine synthase activity"/>
    <property type="evidence" value="ECO:0007669"/>
    <property type="project" value="UniProtKB-EC"/>
</dbReference>
<feature type="transmembrane region" description="Helical" evidence="2">
    <location>
        <begin position="670"/>
        <end position="688"/>
    </location>
</feature>
<feature type="transmembrane region" description="Helical" evidence="2">
    <location>
        <begin position="9"/>
        <end position="27"/>
    </location>
</feature>
<feature type="transmembrane region" description="Helical" evidence="2">
    <location>
        <begin position="33"/>
        <end position="55"/>
    </location>
</feature>
<dbReference type="GO" id="GO:0006596">
    <property type="term" value="P:polyamine biosynthetic process"/>
    <property type="evidence" value="ECO:0007669"/>
    <property type="project" value="UniProtKB-KW"/>
</dbReference>
<protein>
    <submittedName>
        <fullName evidence="3">Spermidine synthase</fullName>
        <ecNumber evidence="3">2.5.1.16</ecNumber>
    </submittedName>
</protein>
<feature type="transmembrane region" description="Helical" evidence="2">
    <location>
        <begin position="62"/>
        <end position="80"/>
    </location>
</feature>
<organism evidence="3 4">
    <name type="scientific">Urbifossiella limnaea</name>
    <dbReference type="NCBI Taxonomy" id="2528023"/>
    <lineage>
        <taxon>Bacteria</taxon>
        <taxon>Pseudomonadati</taxon>
        <taxon>Planctomycetota</taxon>
        <taxon>Planctomycetia</taxon>
        <taxon>Gemmatales</taxon>
        <taxon>Gemmataceae</taxon>
        <taxon>Urbifossiella</taxon>
    </lineage>
</organism>
<reference evidence="3 4" key="1">
    <citation type="submission" date="2019-02" db="EMBL/GenBank/DDBJ databases">
        <title>Deep-cultivation of Planctomycetes and their phenomic and genomic characterization uncovers novel biology.</title>
        <authorList>
            <person name="Wiegand S."/>
            <person name="Jogler M."/>
            <person name="Boedeker C."/>
            <person name="Pinto D."/>
            <person name="Vollmers J."/>
            <person name="Rivas-Marin E."/>
            <person name="Kohn T."/>
            <person name="Peeters S.H."/>
            <person name="Heuer A."/>
            <person name="Rast P."/>
            <person name="Oberbeckmann S."/>
            <person name="Bunk B."/>
            <person name="Jeske O."/>
            <person name="Meyerdierks A."/>
            <person name="Storesund J.E."/>
            <person name="Kallscheuer N."/>
            <person name="Luecker S."/>
            <person name="Lage O.M."/>
            <person name="Pohl T."/>
            <person name="Merkel B.J."/>
            <person name="Hornburger P."/>
            <person name="Mueller R.-W."/>
            <person name="Bruemmer F."/>
            <person name="Labrenz M."/>
            <person name="Spormann A.M."/>
            <person name="Op den Camp H."/>
            <person name="Overmann J."/>
            <person name="Amann R."/>
            <person name="Jetten M.S.M."/>
            <person name="Mascher T."/>
            <person name="Medema M.H."/>
            <person name="Devos D.P."/>
            <person name="Kaster A.-K."/>
            <person name="Ovreas L."/>
            <person name="Rohde M."/>
            <person name="Galperin M.Y."/>
            <person name="Jogler C."/>
        </authorList>
    </citation>
    <scope>NUCLEOTIDE SEQUENCE [LARGE SCALE GENOMIC DNA]</scope>
    <source>
        <strain evidence="3 4">ETA_A1</strain>
    </source>
</reference>
<feature type="transmembrane region" description="Helical" evidence="2">
    <location>
        <begin position="700"/>
        <end position="721"/>
    </location>
</feature>
<dbReference type="Pfam" id="PF01564">
    <property type="entry name" value="Spermine_synth"/>
    <property type="match status" value="1"/>
</dbReference>
<dbReference type="SUPFAM" id="SSF53335">
    <property type="entry name" value="S-adenosyl-L-methionine-dependent methyltransferases"/>
    <property type="match status" value="1"/>
</dbReference>
<dbReference type="PANTHER" id="PTHR43317">
    <property type="entry name" value="THERMOSPERMINE SYNTHASE ACAULIS5"/>
    <property type="match status" value="1"/>
</dbReference>
<feature type="transmembrane region" description="Helical" evidence="2">
    <location>
        <begin position="213"/>
        <end position="233"/>
    </location>
</feature>
<evidence type="ECO:0000313" key="4">
    <source>
        <dbReference type="Proteomes" id="UP000319576"/>
    </source>
</evidence>
<dbReference type="Proteomes" id="UP000319576">
    <property type="component" value="Chromosome"/>
</dbReference>
<dbReference type="RefSeq" id="WP_145244210.1">
    <property type="nucleotide sequence ID" value="NZ_CP036273.1"/>
</dbReference>
<feature type="transmembrane region" description="Helical" evidence="2">
    <location>
        <begin position="157"/>
        <end position="173"/>
    </location>
</feature>
<keyword evidence="2" id="KW-0812">Transmembrane</keyword>
<accession>A0A517Y2J7</accession>
<evidence type="ECO:0000256" key="2">
    <source>
        <dbReference type="SAM" id="Phobius"/>
    </source>
</evidence>
<feature type="transmembrane region" description="Helical" evidence="2">
    <location>
        <begin position="179"/>
        <end position="197"/>
    </location>
</feature>
<keyword evidence="1" id="KW-0620">Polyamine biosynthesis</keyword>
<feature type="transmembrane region" description="Helical" evidence="2">
    <location>
        <begin position="119"/>
        <end position="137"/>
    </location>
</feature>
<keyword evidence="3" id="KW-0808">Transferase</keyword>
<evidence type="ECO:0000313" key="3">
    <source>
        <dbReference type="EMBL" id="QDU24013.1"/>
    </source>
</evidence>
<dbReference type="Gene3D" id="3.40.50.150">
    <property type="entry name" value="Vaccinia Virus protein VP39"/>
    <property type="match status" value="1"/>
</dbReference>
<dbReference type="PANTHER" id="PTHR43317:SF1">
    <property type="entry name" value="THERMOSPERMINE SYNTHASE ACAULIS5"/>
    <property type="match status" value="1"/>
</dbReference>
<keyword evidence="2" id="KW-1133">Transmembrane helix</keyword>
<sequence>MTDRPTRDLFLVSWLVLFLELACIRWFPSHVMFLTFFTNIVLLACFVGMSVGCLAAGNRTRYLASTPLWLAGAVALGLLAERFRQTLMKFLAVGDRADVDVVYFGAEAGDMLVNLPFRVPVEAIAGVFFVLIAVLLIGPGQEMGRAFTRVTSRTRAYSANLLGSLAGIATFSLCSHLQLPPVVWFAAVAAGVGYFLLRRDPEEAPVAKSGTQSLLFLAAAVLLTVPTSGFFTLRSRDTAWSPYYRIDFHRQTTKTGERVDELETNLVSHQVVEPRKRVPVARYANYALPYLFGRDLPGKDWPEIRRVLVIGAGSGNDLARALQWLPADARIDAVEIDPVIQSIGKAHHPDTPYADPRINPVLNDGRNFLRGAPAETYDLVVFALVDSLVLHSGYSNLRLESYLFTTEAFRDARRVLKPGGVCAVYNYFRHGWLAARIRAELREAFSADPAVFVLNEEPTASIKLDDFAPEAFTAFLAGSENVIGPLKRQFAAHDNFLWVPGDRAPHPDAARYPTRWGGTIAPAALPPADEPLPPVNWTPKPWVGVRVADVAETGGLPLATDDWPFLYVREPGIPRVTWRGIALMVGLSALLWWVYRPREGTVAAGTPSDWGLAGRSFFLGAGFMLVETKAVVQMALLFGSTWTVNSVVFAAILVMSLAGNLFAGWVKPRALLPYYVGLFASLGVGLVVKVDHFLGLPPAAQLAGACLLVFLPIAFAGVIFATTFARSSRPDRVFGANVAGALLGGLAENASVVLGFQYLLCVAAAFYLLSALCGTVSVPKRTA</sequence>
<dbReference type="KEGG" id="uli:ETAA1_60240"/>
<dbReference type="OrthoDB" id="7510320at2"/>
<proteinExistence type="predicted"/>
<feature type="transmembrane region" description="Helical" evidence="2">
    <location>
        <begin position="642"/>
        <end position="663"/>
    </location>
</feature>
<keyword evidence="4" id="KW-1185">Reference proteome</keyword>
<evidence type="ECO:0000256" key="1">
    <source>
        <dbReference type="ARBA" id="ARBA00023115"/>
    </source>
</evidence>
<dbReference type="EMBL" id="CP036273">
    <property type="protein sequence ID" value="QDU24013.1"/>
    <property type="molecule type" value="Genomic_DNA"/>
</dbReference>
<dbReference type="CDD" id="cd02440">
    <property type="entry name" value="AdoMet_MTases"/>
    <property type="match status" value="1"/>
</dbReference>
<dbReference type="AlphaFoldDB" id="A0A517Y2J7"/>
<feature type="transmembrane region" description="Helical" evidence="2">
    <location>
        <begin position="733"/>
        <end position="750"/>
    </location>
</feature>
<feature type="transmembrane region" description="Helical" evidence="2">
    <location>
        <begin position="756"/>
        <end position="778"/>
    </location>
</feature>
<gene>
    <name evidence="3" type="primary">speE_3</name>
    <name evidence="3" type="ORF">ETAA1_60240</name>
</gene>
<feature type="transmembrane region" description="Helical" evidence="2">
    <location>
        <begin position="576"/>
        <end position="595"/>
    </location>
</feature>
<feature type="transmembrane region" description="Helical" evidence="2">
    <location>
        <begin position="616"/>
        <end position="636"/>
    </location>
</feature>
<keyword evidence="2" id="KW-0472">Membrane</keyword>